<keyword evidence="2" id="KW-0328">Glycosyltransferase</keyword>
<evidence type="ECO:0000313" key="11">
    <source>
        <dbReference type="Proteomes" id="UP000475545"/>
    </source>
</evidence>
<comment type="subcellular location">
    <subcellularLocation>
        <location evidence="1">Membrane</location>
        <topology evidence="1">Multi-pass membrane protein</topology>
    </subcellularLocation>
</comment>
<evidence type="ECO:0000256" key="3">
    <source>
        <dbReference type="ARBA" id="ARBA00022679"/>
    </source>
</evidence>
<gene>
    <name evidence="10" type="ORF">GIY30_02050</name>
</gene>
<dbReference type="Gene3D" id="3.90.550.10">
    <property type="entry name" value="Spore Coat Polysaccharide Biosynthesis Protein SpsA, Chain A"/>
    <property type="match status" value="1"/>
</dbReference>
<evidence type="ECO:0000256" key="5">
    <source>
        <dbReference type="ARBA" id="ARBA00022989"/>
    </source>
</evidence>
<feature type="region of interest" description="Disordered" evidence="7">
    <location>
        <begin position="17"/>
        <end position="53"/>
    </location>
</feature>
<dbReference type="Proteomes" id="UP000475545">
    <property type="component" value="Unassembled WGS sequence"/>
</dbReference>
<organism evidence="10 11">
    <name type="scientific">Gordonia mangrovi</name>
    <dbReference type="NCBI Taxonomy" id="2665643"/>
    <lineage>
        <taxon>Bacteria</taxon>
        <taxon>Bacillati</taxon>
        <taxon>Actinomycetota</taxon>
        <taxon>Actinomycetes</taxon>
        <taxon>Mycobacteriales</taxon>
        <taxon>Gordoniaceae</taxon>
        <taxon>Gordonia</taxon>
    </lineage>
</organism>
<dbReference type="InterPro" id="IPR029044">
    <property type="entry name" value="Nucleotide-diphossugar_trans"/>
</dbReference>
<dbReference type="EMBL" id="WMBR01000001">
    <property type="protein sequence ID" value="MXP20153.1"/>
    <property type="molecule type" value="Genomic_DNA"/>
</dbReference>
<accession>A0A6L7GKY3</accession>
<dbReference type="Pfam" id="PF13632">
    <property type="entry name" value="Glyco_trans_2_3"/>
    <property type="match status" value="1"/>
</dbReference>
<feature type="transmembrane region" description="Helical" evidence="8">
    <location>
        <begin position="553"/>
        <end position="572"/>
    </location>
</feature>
<keyword evidence="4 8" id="KW-0812">Transmembrane</keyword>
<keyword evidence="6 8" id="KW-0472">Membrane</keyword>
<feature type="transmembrane region" description="Helical" evidence="8">
    <location>
        <begin position="104"/>
        <end position="124"/>
    </location>
</feature>
<evidence type="ECO:0000256" key="8">
    <source>
        <dbReference type="SAM" id="Phobius"/>
    </source>
</evidence>
<reference evidence="10 11" key="1">
    <citation type="submission" date="2019-11" db="EMBL/GenBank/DDBJ databases">
        <title>Gordonia sp. nov., a novel actinobacterium isolated from mangrove soil in Hainan.</title>
        <authorList>
            <person name="Huang X."/>
            <person name="Xie Y."/>
            <person name="Chu X."/>
            <person name="Xiao K."/>
        </authorList>
    </citation>
    <scope>NUCLEOTIDE SEQUENCE [LARGE SCALE GENOMIC DNA]</scope>
    <source>
        <strain evidence="10 11">HNM0687</strain>
    </source>
</reference>
<dbReference type="PANTHER" id="PTHR43867:SF2">
    <property type="entry name" value="CELLULOSE SYNTHASE CATALYTIC SUBUNIT A [UDP-FORMING]"/>
    <property type="match status" value="1"/>
</dbReference>
<evidence type="ECO:0000256" key="6">
    <source>
        <dbReference type="ARBA" id="ARBA00023136"/>
    </source>
</evidence>
<dbReference type="PANTHER" id="PTHR43867">
    <property type="entry name" value="CELLULOSE SYNTHASE CATALYTIC SUBUNIT A [UDP-FORMING]"/>
    <property type="match status" value="1"/>
</dbReference>
<keyword evidence="11" id="KW-1185">Reference proteome</keyword>
<dbReference type="GO" id="GO:0005886">
    <property type="term" value="C:plasma membrane"/>
    <property type="evidence" value="ECO:0007669"/>
    <property type="project" value="TreeGrafter"/>
</dbReference>
<dbReference type="AlphaFoldDB" id="A0A6L7GKY3"/>
<dbReference type="InterPro" id="IPR050321">
    <property type="entry name" value="Glycosyltr_2/OpgH_subfam"/>
</dbReference>
<feature type="domain" description="Glycosyltransferase 2-like" evidence="9">
    <location>
        <begin position="271"/>
        <end position="482"/>
    </location>
</feature>
<evidence type="ECO:0000256" key="7">
    <source>
        <dbReference type="SAM" id="MobiDB-lite"/>
    </source>
</evidence>
<dbReference type="RefSeq" id="WP_160900322.1">
    <property type="nucleotide sequence ID" value="NZ_CP102850.1"/>
</dbReference>
<sequence length="652" mass="71080">MTPRFDVDAPTEVIERYRDPDDVPTAPIRVLPAPPSSASGRHRALPAAETQADEEELRDYLSDLSDGRVVDVRPSGPVFGPLPQRRTAGANMLARTLPRGPARAIAFLSAGWVATLAGLVVWWLLPGNRISIVGFVVNSVLLLGVLALSMFFLQAVNRMRSLAPEVAPPCLRVAMIVTKAPSEPWPLVRTTLEAMLAQDHPWQYDVWLADEDPSEETIVWCAERGVLISTRRDDSRYQRTTWPRRRRCKEGNLAYFYDHFGYESYDVVSQLDSDHVPALGYLREMVRHFADPAVGYVAAPSVCDANAGLSWTVRGRPHDEAVFHGAQQLGFNGDGTPVCIGSHYAVRTSALRQIGGLGPDLAEDFTTSYLLNVAGWRGAFAINAAARGDGPPDFAAMVTQEFQWAHSLTTVFFGLVLRTRRVLPRRLAAQFTFQSGFDLLLALMSVGGICLFAIACATGSPWVSVNFVLFFALWFALNAWILLISLVIRRHGLLRPANAPIVSWERALYAASRWPFIVLGVAVAMAERVMPRTVDFKVTPKGSTGPQVFPVRLVLPFCAAAVILTVCAAAGLDNPPVVGYVGLSLLTATAQVTVATLVTVLHARDTRRRTALGIGAATRLVRAPLLVCAVAAVPVALVTVVYLSHLVEVFMT</sequence>
<feature type="transmembrane region" description="Helical" evidence="8">
    <location>
        <begin position="578"/>
        <end position="602"/>
    </location>
</feature>
<dbReference type="GO" id="GO:0016758">
    <property type="term" value="F:hexosyltransferase activity"/>
    <property type="evidence" value="ECO:0007669"/>
    <property type="project" value="TreeGrafter"/>
</dbReference>
<name>A0A6L7GKY3_9ACTN</name>
<protein>
    <submittedName>
        <fullName evidence="10">Glycosyltransferase</fullName>
    </submittedName>
</protein>
<dbReference type="InterPro" id="IPR001173">
    <property type="entry name" value="Glyco_trans_2-like"/>
</dbReference>
<feature type="transmembrane region" description="Helical" evidence="8">
    <location>
        <begin position="467"/>
        <end position="488"/>
    </location>
</feature>
<feature type="transmembrane region" description="Helical" evidence="8">
    <location>
        <begin position="427"/>
        <end position="455"/>
    </location>
</feature>
<evidence type="ECO:0000256" key="2">
    <source>
        <dbReference type="ARBA" id="ARBA00022676"/>
    </source>
</evidence>
<proteinExistence type="predicted"/>
<keyword evidence="5 8" id="KW-1133">Transmembrane helix</keyword>
<feature type="transmembrane region" description="Helical" evidence="8">
    <location>
        <begin position="130"/>
        <end position="153"/>
    </location>
</feature>
<evidence type="ECO:0000259" key="9">
    <source>
        <dbReference type="Pfam" id="PF13632"/>
    </source>
</evidence>
<evidence type="ECO:0000256" key="1">
    <source>
        <dbReference type="ARBA" id="ARBA00004141"/>
    </source>
</evidence>
<evidence type="ECO:0000313" key="10">
    <source>
        <dbReference type="EMBL" id="MXP20153.1"/>
    </source>
</evidence>
<dbReference type="SUPFAM" id="SSF53448">
    <property type="entry name" value="Nucleotide-diphospho-sugar transferases"/>
    <property type="match status" value="1"/>
</dbReference>
<evidence type="ECO:0000256" key="4">
    <source>
        <dbReference type="ARBA" id="ARBA00022692"/>
    </source>
</evidence>
<feature type="transmembrane region" description="Helical" evidence="8">
    <location>
        <begin position="623"/>
        <end position="643"/>
    </location>
</feature>
<keyword evidence="3 10" id="KW-0808">Transferase</keyword>
<comment type="caution">
    <text evidence="10">The sequence shown here is derived from an EMBL/GenBank/DDBJ whole genome shotgun (WGS) entry which is preliminary data.</text>
</comment>